<evidence type="ECO:0000313" key="3">
    <source>
        <dbReference type="Proteomes" id="UP001054252"/>
    </source>
</evidence>
<comment type="caution">
    <text evidence="2">The sequence shown here is derived from an EMBL/GenBank/DDBJ whole genome shotgun (WGS) entry which is preliminary data.</text>
</comment>
<feature type="compositionally biased region" description="Gly residues" evidence="1">
    <location>
        <begin position="97"/>
        <end position="107"/>
    </location>
</feature>
<dbReference type="AlphaFoldDB" id="A0AAV5I384"/>
<evidence type="ECO:0000313" key="2">
    <source>
        <dbReference type="EMBL" id="GKU93971.1"/>
    </source>
</evidence>
<name>A0AAV5I384_9ROSI</name>
<reference evidence="2 3" key="1">
    <citation type="journal article" date="2021" name="Commun. Biol.">
        <title>The genome of Shorea leprosula (Dipterocarpaceae) highlights the ecological relevance of drought in aseasonal tropical rainforests.</title>
        <authorList>
            <person name="Ng K.K.S."/>
            <person name="Kobayashi M.J."/>
            <person name="Fawcett J.A."/>
            <person name="Hatakeyama M."/>
            <person name="Paape T."/>
            <person name="Ng C.H."/>
            <person name="Ang C.C."/>
            <person name="Tnah L.H."/>
            <person name="Lee C.T."/>
            <person name="Nishiyama T."/>
            <person name="Sese J."/>
            <person name="O'Brien M.J."/>
            <person name="Copetti D."/>
            <person name="Mohd Noor M.I."/>
            <person name="Ong R.C."/>
            <person name="Putra M."/>
            <person name="Sireger I.Z."/>
            <person name="Indrioko S."/>
            <person name="Kosugi Y."/>
            <person name="Izuno A."/>
            <person name="Isagi Y."/>
            <person name="Lee S.L."/>
            <person name="Shimizu K.K."/>
        </authorList>
    </citation>
    <scope>NUCLEOTIDE SEQUENCE [LARGE SCALE GENOMIC DNA]</scope>
    <source>
        <strain evidence="2">214</strain>
    </source>
</reference>
<accession>A0AAV5I384</accession>
<gene>
    <name evidence="2" type="ORF">SLEP1_g7519</name>
</gene>
<dbReference type="EMBL" id="BPVZ01000007">
    <property type="protein sequence ID" value="GKU93971.1"/>
    <property type="molecule type" value="Genomic_DNA"/>
</dbReference>
<evidence type="ECO:0000256" key="1">
    <source>
        <dbReference type="SAM" id="MobiDB-lite"/>
    </source>
</evidence>
<protein>
    <submittedName>
        <fullName evidence="2">Uncharacterized protein</fullName>
    </submittedName>
</protein>
<organism evidence="2 3">
    <name type="scientific">Rubroshorea leprosula</name>
    <dbReference type="NCBI Taxonomy" id="152421"/>
    <lineage>
        <taxon>Eukaryota</taxon>
        <taxon>Viridiplantae</taxon>
        <taxon>Streptophyta</taxon>
        <taxon>Embryophyta</taxon>
        <taxon>Tracheophyta</taxon>
        <taxon>Spermatophyta</taxon>
        <taxon>Magnoliopsida</taxon>
        <taxon>eudicotyledons</taxon>
        <taxon>Gunneridae</taxon>
        <taxon>Pentapetalae</taxon>
        <taxon>rosids</taxon>
        <taxon>malvids</taxon>
        <taxon>Malvales</taxon>
        <taxon>Dipterocarpaceae</taxon>
        <taxon>Rubroshorea</taxon>
    </lineage>
</organism>
<dbReference type="Proteomes" id="UP001054252">
    <property type="component" value="Unassembled WGS sequence"/>
</dbReference>
<sequence>MNVNFMGSSHVLVKENVSFSYENIEERKGRNGFKRSSSLENLQREDSEEVNVRATSKYLGSLLNHFLSKMYHILQTRRAPTVINPGRNRRGKRSSGSQGGSGSLSIF</sequence>
<keyword evidence="3" id="KW-1185">Reference proteome</keyword>
<proteinExistence type="predicted"/>
<feature type="region of interest" description="Disordered" evidence="1">
    <location>
        <begin position="78"/>
        <end position="107"/>
    </location>
</feature>